<reference evidence="3" key="1">
    <citation type="submission" date="2013-07" db="EMBL/GenBank/DDBJ databases">
        <title>The genome of Eucalyptus grandis.</title>
        <authorList>
            <person name="Schmutz J."/>
            <person name="Hayes R."/>
            <person name="Myburg A."/>
            <person name="Tuskan G."/>
            <person name="Grattapaglia D."/>
            <person name="Rokhsar D.S."/>
        </authorList>
    </citation>
    <scope>NUCLEOTIDE SEQUENCE</scope>
    <source>
        <tissue evidence="3">Leaf extractions</tissue>
    </source>
</reference>
<dbReference type="InParanoid" id="A0A059C9S4"/>
<dbReference type="GO" id="GO:0046872">
    <property type="term" value="F:metal ion binding"/>
    <property type="evidence" value="ECO:0007669"/>
    <property type="project" value="InterPro"/>
</dbReference>
<dbReference type="OMA" id="YSIKCIE"/>
<evidence type="ECO:0000313" key="3">
    <source>
        <dbReference type="EMBL" id="KCW75122.1"/>
    </source>
</evidence>
<dbReference type="InterPro" id="IPR036163">
    <property type="entry name" value="HMA_dom_sf"/>
</dbReference>
<feature type="region of interest" description="Disordered" evidence="1">
    <location>
        <begin position="82"/>
        <end position="122"/>
    </location>
</feature>
<organism evidence="3">
    <name type="scientific">Eucalyptus grandis</name>
    <name type="common">Flooded gum</name>
    <dbReference type="NCBI Taxonomy" id="71139"/>
    <lineage>
        <taxon>Eukaryota</taxon>
        <taxon>Viridiplantae</taxon>
        <taxon>Streptophyta</taxon>
        <taxon>Embryophyta</taxon>
        <taxon>Tracheophyta</taxon>
        <taxon>Spermatophyta</taxon>
        <taxon>Magnoliopsida</taxon>
        <taxon>eudicotyledons</taxon>
        <taxon>Gunneridae</taxon>
        <taxon>Pentapetalae</taxon>
        <taxon>rosids</taxon>
        <taxon>malvids</taxon>
        <taxon>Myrtales</taxon>
        <taxon>Myrtaceae</taxon>
        <taxon>Myrtoideae</taxon>
        <taxon>Eucalypteae</taxon>
        <taxon>Eucalyptus</taxon>
    </lineage>
</organism>
<dbReference type="KEGG" id="egr:104445599"/>
<dbReference type="eggNOG" id="ENOG502R8VI">
    <property type="taxonomic scope" value="Eukaryota"/>
</dbReference>
<dbReference type="STRING" id="71139.A0A059C9S4"/>
<dbReference type="PANTHER" id="PTHR47005">
    <property type="entry name" value="HEAVY METAL TRANSPORT/DETOXIFICATION SUPERFAMILY PROTEIN"/>
    <property type="match status" value="1"/>
</dbReference>
<dbReference type="InterPro" id="IPR006121">
    <property type="entry name" value="HMA_dom"/>
</dbReference>
<protein>
    <recommendedName>
        <fullName evidence="2">HMA domain-containing protein</fullName>
    </recommendedName>
</protein>
<dbReference type="Gene3D" id="3.30.70.100">
    <property type="match status" value="1"/>
</dbReference>
<feature type="compositionally biased region" description="Pro residues" evidence="1">
    <location>
        <begin position="100"/>
        <end position="115"/>
    </location>
</feature>
<evidence type="ECO:0000259" key="2">
    <source>
        <dbReference type="PROSITE" id="PS50846"/>
    </source>
</evidence>
<evidence type="ECO:0000256" key="1">
    <source>
        <dbReference type="SAM" id="MobiDB-lite"/>
    </source>
</evidence>
<name>A0A059C9S4_EUCGR</name>
<feature type="compositionally biased region" description="Basic and acidic residues" evidence="1">
    <location>
        <begin position="82"/>
        <end position="96"/>
    </location>
</feature>
<feature type="domain" description="HMA" evidence="2">
    <location>
        <begin position="5"/>
        <end position="69"/>
    </location>
</feature>
<dbReference type="OrthoDB" id="785270at2759"/>
<dbReference type="EMBL" id="KK198757">
    <property type="protein sequence ID" value="KCW75122.1"/>
    <property type="molecule type" value="Genomic_DNA"/>
</dbReference>
<accession>A0A059C9S4</accession>
<dbReference type="AlphaFoldDB" id="A0A059C9S4"/>
<dbReference type="SUPFAM" id="SSF55008">
    <property type="entry name" value="HMA, heavy metal-associated domain"/>
    <property type="match status" value="1"/>
</dbReference>
<sequence length="204" mass="22317">MAEKVTRMLIKVDLQCSRCIKKIQKVLCGIPQIRDRTYDEKENTVSITVVCCSPEKIKQKIICKGGETVLSVEILPDKDTKKPKKVRFDLPPEETAKQPAPAPMPALPQKAPKPAPQKALQQVPVPPPPKAPKLVMGYPPGCPTVGVCCCPPCYGGYGGGPCYCVQRRPVMCYDGCGRPACECPGGNRGFYPGQGRPMMGEWMW</sequence>
<proteinExistence type="predicted"/>
<gene>
    <name evidence="3" type="ORF">EUGRSUZ_E03873</name>
</gene>
<dbReference type="Gramene" id="KCW75122">
    <property type="protein sequence ID" value="KCW75122"/>
    <property type="gene ID" value="EUGRSUZ_E03873"/>
</dbReference>
<dbReference type="PANTHER" id="PTHR47005:SF5">
    <property type="entry name" value="HEAVY METAL TRANSPORT_DETOXIFICATION SUPERFAMILY PROTEIN"/>
    <property type="match status" value="1"/>
</dbReference>
<dbReference type="PROSITE" id="PS50846">
    <property type="entry name" value="HMA_2"/>
    <property type="match status" value="1"/>
</dbReference>